<name>A0AAV6PRR4_SOLSE</name>
<accession>A0AAV6PRR4</accession>
<evidence type="ECO:0000313" key="2">
    <source>
        <dbReference type="Proteomes" id="UP000693946"/>
    </source>
</evidence>
<organism evidence="1 2">
    <name type="scientific">Solea senegalensis</name>
    <name type="common">Senegalese sole</name>
    <dbReference type="NCBI Taxonomy" id="28829"/>
    <lineage>
        <taxon>Eukaryota</taxon>
        <taxon>Metazoa</taxon>
        <taxon>Chordata</taxon>
        <taxon>Craniata</taxon>
        <taxon>Vertebrata</taxon>
        <taxon>Euteleostomi</taxon>
        <taxon>Actinopterygii</taxon>
        <taxon>Neopterygii</taxon>
        <taxon>Teleostei</taxon>
        <taxon>Neoteleostei</taxon>
        <taxon>Acanthomorphata</taxon>
        <taxon>Carangaria</taxon>
        <taxon>Pleuronectiformes</taxon>
        <taxon>Pleuronectoidei</taxon>
        <taxon>Soleidae</taxon>
        <taxon>Solea</taxon>
    </lineage>
</organism>
<proteinExistence type="predicted"/>
<dbReference type="EMBL" id="JAGKHQ010000021">
    <property type="protein sequence ID" value="KAG7474558.1"/>
    <property type="molecule type" value="Genomic_DNA"/>
</dbReference>
<evidence type="ECO:0000313" key="1">
    <source>
        <dbReference type="EMBL" id="KAG7474558.1"/>
    </source>
</evidence>
<dbReference type="Proteomes" id="UP000693946">
    <property type="component" value="Linkage Group LG9"/>
</dbReference>
<gene>
    <name evidence="1" type="ORF">JOB18_012405</name>
</gene>
<comment type="caution">
    <text evidence="1">The sequence shown here is derived from an EMBL/GenBank/DDBJ whole genome shotgun (WGS) entry which is preliminary data.</text>
</comment>
<reference evidence="1 2" key="1">
    <citation type="journal article" date="2021" name="Sci. Rep.">
        <title>Chromosome anchoring in Senegalese sole (Solea senegalensis) reveals sex-associated markers and genome rearrangements in flatfish.</title>
        <authorList>
            <person name="Guerrero-Cozar I."/>
            <person name="Gomez-Garrido J."/>
            <person name="Berbel C."/>
            <person name="Martinez-Blanch J.F."/>
            <person name="Alioto T."/>
            <person name="Claros M.G."/>
            <person name="Gagnaire P.A."/>
            <person name="Manchado M."/>
        </authorList>
    </citation>
    <scope>NUCLEOTIDE SEQUENCE [LARGE SCALE GENOMIC DNA]</scope>
    <source>
        <strain evidence="1">Sse05_10M</strain>
    </source>
</reference>
<keyword evidence="2" id="KW-1185">Reference proteome</keyword>
<dbReference type="AlphaFoldDB" id="A0AAV6PRR4"/>
<sequence>MIQQKIIIIIIITRELFCEEKRKERRYVKHLLFCCYNSCGHFCQSVSDNESAIWFPGWMMG</sequence>
<protein>
    <submittedName>
        <fullName evidence="1">Uncharacterized protein</fullName>
    </submittedName>
</protein>